<organism evidence="2 3">
    <name type="scientific">Aminipila butyrica</name>
    <dbReference type="NCBI Taxonomy" id="433296"/>
    <lineage>
        <taxon>Bacteria</taxon>
        <taxon>Bacillati</taxon>
        <taxon>Bacillota</taxon>
        <taxon>Clostridia</taxon>
        <taxon>Peptostreptococcales</taxon>
        <taxon>Anaerovoracaceae</taxon>
        <taxon>Aminipila</taxon>
    </lineage>
</organism>
<dbReference type="InterPro" id="IPR029787">
    <property type="entry name" value="Nucleotide_cyclase"/>
</dbReference>
<name>A0A858BVZ7_9FIRM</name>
<dbReference type="GO" id="GO:1902201">
    <property type="term" value="P:negative regulation of bacterial-type flagellum-dependent cell motility"/>
    <property type="evidence" value="ECO:0007669"/>
    <property type="project" value="TreeGrafter"/>
</dbReference>
<dbReference type="PROSITE" id="PS50887">
    <property type="entry name" value="GGDEF"/>
    <property type="match status" value="1"/>
</dbReference>
<dbReference type="Proteomes" id="UP000466848">
    <property type="component" value="Chromosome"/>
</dbReference>
<dbReference type="Pfam" id="PF00990">
    <property type="entry name" value="GGDEF"/>
    <property type="match status" value="1"/>
</dbReference>
<dbReference type="RefSeq" id="WP_163066550.1">
    <property type="nucleotide sequence ID" value="NZ_CP048649.1"/>
</dbReference>
<accession>A0A858BVZ7</accession>
<dbReference type="AlphaFoldDB" id="A0A858BVZ7"/>
<dbReference type="SMART" id="SM00267">
    <property type="entry name" value="GGDEF"/>
    <property type="match status" value="1"/>
</dbReference>
<dbReference type="PANTHER" id="PTHR45138:SF9">
    <property type="entry name" value="DIGUANYLATE CYCLASE DGCM-RELATED"/>
    <property type="match status" value="1"/>
</dbReference>
<dbReference type="InterPro" id="IPR000160">
    <property type="entry name" value="GGDEF_dom"/>
</dbReference>
<dbReference type="GO" id="GO:0043709">
    <property type="term" value="P:cell adhesion involved in single-species biofilm formation"/>
    <property type="evidence" value="ECO:0007669"/>
    <property type="project" value="TreeGrafter"/>
</dbReference>
<dbReference type="InterPro" id="IPR050469">
    <property type="entry name" value="Diguanylate_Cyclase"/>
</dbReference>
<evidence type="ECO:0000259" key="1">
    <source>
        <dbReference type="PROSITE" id="PS50887"/>
    </source>
</evidence>
<dbReference type="InterPro" id="IPR043128">
    <property type="entry name" value="Rev_trsase/Diguanyl_cyclase"/>
</dbReference>
<dbReference type="EMBL" id="CP048649">
    <property type="protein sequence ID" value="QIB69359.1"/>
    <property type="molecule type" value="Genomic_DNA"/>
</dbReference>
<dbReference type="GO" id="GO:0005886">
    <property type="term" value="C:plasma membrane"/>
    <property type="evidence" value="ECO:0007669"/>
    <property type="project" value="TreeGrafter"/>
</dbReference>
<reference evidence="2 3" key="1">
    <citation type="submission" date="2020-02" db="EMBL/GenBank/DDBJ databases">
        <authorList>
            <person name="Kim Y.B."/>
            <person name="Roh S.W."/>
        </authorList>
    </citation>
    <scope>NUCLEOTIDE SEQUENCE [LARGE SCALE GENOMIC DNA]</scope>
    <source>
        <strain evidence="2 3">DSM 103574</strain>
    </source>
</reference>
<dbReference type="SUPFAM" id="SSF55073">
    <property type="entry name" value="Nucleotide cyclase"/>
    <property type="match status" value="1"/>
</dbReference>
<dbReference type="KEGG" id="abut:Ami103574_08485"/>
<sequence>MFELKDMSESIKPYCSGESIFDFYRLIDPMSHEVFEYDKENHLNKKESLCYEAWGREKACPNCVSRHSYVKQRQYVKLEFLQGKVLLVISRPIKIEDKMLAMELIKDITASMIGFNYYRAENKNVEEMVSQFNELAVRDILTGSYNLDYIKNYIGIFLQKEIAFNTLTGIAIDIDDYTLVNSMYGYMVGNKVLQHIADILEQHAEAQGGIAGRLGPDEMGLFFINKTADEIEHICRQIQEDVTGTPLEVRDVKLTIHVTHGVASLEPEDEPDDFIGRLYFNLRVAQVGK</sequence>
<keyword evidence="3" id="KW-1185">Reference proteome</keyword>
<dbReference type="PANTHER" id="PTHR45138">
    <property type="entry name" value="REGULATORY COMPONENTS OF SENSORY TRANSDUCTION SYSTEM"/>
    <property type="match status" value="1"/>
</dbReference>
<dbReference type="NCBIfam" id="TIGR00254">
    <property type="entry name" value="GGDEF"/>
    <property type="match status" value="1"/>
</dbReference>
<evidence type="ECO:0000313" key="3">
    <source>
        <dbReference type="Proteomes" id="UP000466848"/>
    </source>
</evidence>
<dbReference type="CDD" id="cd01949">
    <property type="entry name" value="GGDEF"/>
    <property type="match status" value="1"/>
</dbReference>
<dbReference type="GO" id="GO:0052621">
    <property type="term" value="F:diguanylate cyclase activity"/>
    <property type="evidence" value="ECO:0007669"/>
    <property type="project" value="TreeGrafter"/>
</dbReference>
<gene>
    <name evidence="2" type="ORF">Ami103574_08485</name>
</gene>
<evidence type="ECO:0000313" key="2">
    <source>
        <dbReference type="EMBL" id="QIB69359.1"/>
    </source>
</evidence>
<feature type="domain" description="GGDEF" evidence="1">
    <location>
        <begin position="165"/>
        <end position="289"/>
    </location>
</feature>
<proteinExistence type="predicted"/>
<protein>
    <submittedName>
        <fullName evidence="2">GGDEF domain-containing protein</fullName>
    </submittedName>
</protein>
<dbReference type="Gene3D" id="3.30.70.270">
    <property type="match status" value="1"/>
</dbReference>